<keyword evidence="4" id="KW-0472">Membrane</keyword>
<dbReference type="Gene3D" id="1.25.40.390">
    <property type="match status" value="1"/>
</dbReference>
<evidence type="ECO:0000259" key="7">
    <source>
        <dbReference type="Pfam" id="PF14322"/>
    </source>
</evidence>
<dbReference type="RefSeq" id="WP_261973043.1">
    <property type="nucleotide sequence ID" value="NZ_CP103460.1"/>
</dbReference>
<evidence type="ECO:0000313" key="9">
    <source>
        <dbReference type="Proteomes" id="UP001228636"/>
    </source>
</evidence>
<accession>A0AAJ1VH86</accession>
<dbReference type="GO" id="GO:0009279">
    <property type="term" value="C:cell outer membrane"/>
    <property type="evidence" value="ECO:0007669"/>
    <property type="project" value="UniProtKB-SubCell"/>
</dbReference>
<dbReference type="AlphaFoldDB" id="A0AAJ1VH86"/>
<evidence type="ECO:0000256" key="1">
    <source>
        <dbReference type="ARBA" id="ARBA00004442"/>
    </source>
</evidence>
<dbReference type="PROSITE" id="PS51257">
    <property type="entry name" value="PROKAR_LIPOPROTEIN"/>
    <property type="match status" value="1"/>
</dbReference>
<evidence type="ECO:0000256" key="3">
    <source>
        <dbReference type="ARBA" id="ARBA00022729"/>
    </source>
</evidence>
<reference evidence="8 9" key="1">
    <citation type="journal article" date="2014" name="Int. J. Syst. Evol. Microbiol.">
        <title>Complete genome sequence of Corynebacterium casei LMG S-19264T (=DSM 44701T), isolated from a smear-ripened cheese.</title>
        <authorList>
            <consortium name="US DOE Joint Genome Institute (JGI-PGF)"/>
            <person name="Walter F."/>
            <person name="Albersmeier A."/>
            <person name="Kalinowski J."/>
            <person name="Ruckert C."/>
        </authorList>
    </citation>
    <scope>NUCLEOTIDE SEQUENCE [LARGE SCALE GENOMIC DNA]</scope>
    <source>
        <strain evidence="8 9">CECT 8670</strain>
    </source>
</reference>
<dbReference type="Pfam" id="PF07980">
    <property type="entry name" value="SusD_RagB"/>
    <property type="match status" value="1"/>
</dbReference>
<evidence type="ECO:0000256" key="4">
    <source>
        <dbReference type="ARBA" id="ARBA00023136"/>
    </source>
</evidence>
<comment type="caution">
    <text evidence="8">The sequence shown here is derived from an EMBL/GenBank/DDBJ whole genome shotgun (WGS) entry which is preliminary data.</text>
</comment>
<evidence type="ECO:0000256" key="2">
    <source>
        <dbReference type="ARBA" id="ARBA00006275"/>
    </source>
</evidence>
<organism evidence="8 9">
    <name type="scientific">Polaribacter sejongensis</name>
    <dbReference type="NCBI Taxonomy" id="985043"/>
    <lineage>
        <taxon>Bacteria</taxon>
        <taxon>Pseudomonadati</taxon>
        <taxon>Bacteroidota</taxon>
        <taxon>Flavobacteriia</taxon>
        <taxon>Flavobacteriales</taxon>
        <taxon>Flavobacteriaceae</taxon>
    </lineage>
</organism>
<keyword evidence="3" id="KW-0732">Signal</keyword>
<dbReference type="InterPro" id="IPR012944">
    <property type="entry name" value="SusD_RagB_dom"/>
</dbReference>
<dbReference type="InterPro" id="IPR033985">
    <property type="entry name" value="SusD-like_N"/>
</dbReference>
<evidence type="ECO:0000256" key="5">
    <source>
        <dbReference type="ARBA" id="ARBA00023237"/>
    </source>
</evidence>
<dbReference type="SUPFAM" id="SSF48452">
    <property type="entry name" value="TPR-like"/>
    <property type="match status" value="1"/>
</dbReference>
<proteinExistence type="inferred from homology"/>
<evidence type="ECO:0000313" key="8">
    <source>
        <dbReference type="EMBL" id="MDN3620069.1"/>
    </source>
</evidence>
<feature type="domain" description="RagB/SusD" evidence="6">
    <location>
        <begin position="326"/>
        <end position="593"/>
    </location>
</feature>
<name>A0AAJ1VH86_9FLAO</name>
<comment type="similarity">
    <text evidence="2">Belongs to the SusD family.</text>
</comment>
<comment type="subcellular location">
    <subcellularLocation>
        <location evidence="1">Cell outer membrane</location>
    </subcellularLocation>
</comment>
<sequence>MKKIINIILPCFMVFFTSCEDDFIDLTPLASITEDVYFSEPIHYEQNANSFYRQMIAFRPTGGSNIADFMDYGTDLTSYTEGTQQDYGRGVVSLQQVDSYWNNAYSYIRANNVLLKRAEGYAGDVNDIKEYIAIAKFFRAWNYYFLVQRYGGVPLITKVLDTDSEELKSPRNSRYEVVAQVLKDLEEAIVDLPLEQNIGTDNKGKLSKWAAMAFKGRVLLYEATWMKYVQTSTDGDGVSMGAGSAGYNASNVDTYLQEAVSVLKTVMDQGGYELWNYNSLLDNKSSFYLFNLEDGGSNPAGLDKSTNKEFILYNKYDFDLYKGNTGLTHGARGRLQPSRKMMDMFLCLDGKTINDSPLFKGYVKTSDEYQNRDYRMRAYFADYDTYEVPVDGSIVLNQQLSTGYYNQKFCTYNYGEYRQTKEESADYPQIRLAAVYLMYAEALVELNGSLTDTQMSESINKVKARAGLPAISNSSLIANGMNIKDEIRRERTIELYAENSRYVDLKRWGLAEEVLGEPIAGAVIEGTDYENNAALYNPSSYQFGEISVATGSGTLKAVQLDAVSNRNFSRTNYLHPLPTLQVGQTEVLQNPGY</sequence>
<dbReference type="Pfam" id="PF14322">
    <property type="entry name" value="SusD-like_3"/>
    <property type="match status" value="1"/>
</dbReference>
<protein>
    <submittedName>
        <fullName evidence="8">RagB/SusD family nutrient uptake outer membrane protein</fullName>
    </submittedName>
</protein>
<dbReference type="EMBL" id="JAUFQH010000009">
    <property type="protein sequence ID" value="MDN3620069.1"/>
    <property type="molecule type" value="Genomic_DNA"/>
</dbReference>
<evidence type="ECO:0000259" key="6">
    <source>
        <dbReference type="Pfam" id="PF07980"/>
    </source>
</evidence>
<feature type="domain" description="SusD-like N-terminal" evidence="7">
    <location>
        <begin position="95"/>
        <end position="220"/>
    </location>
</feature>
<keyword evidence="5" id="KW-0998">Cell outer membrane</keyword>
<gene>
    <name evidence="8" type="ORF">QWY81_11450</name>
</gene>
<dbReference type="Proteomes" id="UP001228636">
    <property type="component" value="Unassembled WGS sequence"/>
</dbReference>
<dbReference type="InterPro" id="IPR011990">
    <property type="entry name" value="TPR-like_helical_dom_sf"/>
</dbReference>